<evidence type="ECO:0000259" key="10">
    <source>
        <dbReference type="PROSITE" id="PS50110"/>
    </source>
</evidence>
<dbReference type="InterPro" id="IPR036388">
    <property type="entry name" value="WH-like_DNA-bd_sf"/>
</dbReference>
<dbReference type="SUPFAM" id="SSF52172">
    <property type="entry name" value="CheY-like"/>
    <property type="match status" value="1"/>
</dbReference>
<dbReference type="PROSITE" id="PS50110">
    <property type="entry name" value="RESPONSE_REGULATORY"/>
    <property type="match status" value="1"/>
</dbReference>
<dbReference type="CDD" id="cd17574">
    <property type="entry name" value="REC_OmpR"/>
    <property type="match status" value="1"/>
</dbReference>
<accession>A0A558AUZ9</accession>
<sequence length="223" mass="25981">MDNKVLIIEDDKDICELIQLALAGKNNTKIHTAEDIGSARALISQYQFEVILLDLNLKTESGYELMRYIDTAYTKILIVTAKNTELDVYKGFEQGAVDYIKKPFDPMELAYRVNVHLDRARIYEYGHLRINSNAAEVFVNGQPVRLTSREYDLLLFFIHNRNQILTKEQLYDKVWGYHRVTDDNTLMVHMRTLRKKIEMDPDHPALIVTIRGKGYIFKGQDHE</sequence>
<feature type="domain" description="Response regulatory" evidence="10">
    <location>
        <begin position="4"/>
        <end position="117"/>
    </location>
</feature>
<dbReference type="AlphaFoldDB" id="A0A558AUZ9"/>
<keyword evidence="4" id="KW-0902">Two-component regulatory system</keyword>
<comment type="caution">
    <text evidence="12">The sequence shown here is derived from an EMBL/GenBank/DDBJ whole genome shotgun (WGS) entry which is preliminary data.</text>
</comment>
<dbReference type="OrthoDB" id="9790442at2"/>
<dbReference type="InterPro" id="IPR016032">
    <property type="entry name" value="Sig_transdc_resp-reg_C-effctor"/>
</dbReference>
<keyword evidence="7" id="KW-0804">Transcription</keyword>
<dbReference type="Pfam" id="PF00072">
    <property type="entry name" value="Response_reg"/>
    <property type="match status" value="1"/>
</dbReference>
<evidence type="ECO:0000256" key="7">
    <source>
        <dbReference type="ARBA" id="ARBA00023163"/>
    </source>
</evidence>
<evidence type="ECO:0000256" key="1">
    <source>
        <dbReference type="ARBA" id="ARBA00004496"/>
    </source>
</evidence>
<dbReference type="GO" id="GO:0000976">
    <property type="term" value="F:transcription cis-regulatory region binding"/>
    <property type="evidence" value="ECO:0007669"/>
    <property type="project" value="TreeGrafter"/>
</dbReference>
<feature type="DNA-binding region" description="OmpR/PhoB-type" evidence="9">
    <location>
        <begin position="120"/>
        <end position="219"/>
    </location>
</feature>
<keyword evidence="5" id="KW-0805">Transcription regulation</keyword>
<evidence type="ECO:0000256" key="2">
    <source>
        <dbReference type="ARBA" id="ARBA00022490"/>
    </source>
</evidence>
<evidence type="ECO:0000313" key="12">
    <source>
        <dbReference type="EMBL" id="TVT28092.1"/>
    </source>
</evidence>
<gene>
    <name evidence="12" type="ORF">FO441_06670</name>
</gene>
<feature type="domain" description="OmpR/PhoB-type" evidence="11">
    <location>
        <begin position="120"/>
        <end position="219"/>
    </location>
</feature>
<dbReference type="EMBL" id="VMSJ01000002">
    <property type="protein sequence ID" value="TVT28092.1"/>
    <property type="molecule type" value="Genomic_DNA"/>
</dbReference>
<dbReference type="Proteomes" id="UP000315103">
    <property type="component" value="Unassembled WGS sequence"/>
</dbReference>
<reference evidence="12 13" key="1">
    <citation type="submission" date="2019-07" db="EMBL/GenBank/DDBJ databases">
        <title>Salinicoccus cyprini sp. nov., isolated from gastro-intestinal tract of mirror carp, Cyprinus carpio var. specularis, collected from Gobind Sagar Reservoir, Himachal Pradesh, India.</title>
        <authorList>
            <person name="Talwar C."/>
            <person name="Singh A.K."/>
            <person name="Lal R."/>
            <person name="Negi R.K."/>
        </authorList>
    </citation>
    <scope>NUCLEOTIDE SEQUENCE [LARGE SCALE GENOMIC DNA]</scope>
    <source>
        <strain evidence="12 13">CT19</strain>
    </source>
</reference>
<keyword evidence="6 9" id="KW-0238">DNA-binding</keyword>
<dbReference type="Pfam" id="PF00486">
    <property type="entry name" value="Trans_reg_C"/>
    <property type="match status" value="1"/>
</dbReference>
<evidence type="ECO:0000256" key="3">
    <source>
        <dbReference type="ARBA" id="ARBA00022553"/>
    </source>
</evidence>
<dbReference type="RefSeq" id="WP_145287624.1">
    <property type="nucleotide sequence ID" value="NZ_VMSJ01000002.1"/>
</dbReference>
<organism evidence="12 13">
    <name type="scientific">Salinicoccus cyprini</name>
    <dbReference type="NCBI Taxonomy" id="2493691"/>
    <lineage>
        <taxon>Bacteria</taxon>
        <taxon>Bacillati</taxon>
        <taxon>Bacillota</taxon>
        <taxon>Bacilli</taxon>
        <taxon>Bacillales</taxon>
        <taxon>Staphylococcaceae</taxon>
        <taxon>Salinicoccus</taxon>
    </lineage>
</organism>
<evidence type="ECO:0000256" key="5">
    <source>
        <dbReference type="ARBA" id="ARBA00023015"/>
    </source>
</evidence>
<dbReference type="GO" id="GO:0005829">
    <property type="term" value="C:cytosol"/>
    <property type="evidence" value="ECO:0007669"/>
    <property type="project" value="TreeGrafter"/>
</dbReference>
<dbReference type="Gene3D" id="1.10.10.10">
    <property type="entry name" value="Winged helix-like DNA-binding domain superfamily/Winged helix DNA-binding domain"/>
    <property type="match status" value="1"/>
</dbReference>
<dbReference type="InterPro" id="IPR039420">
    <property type="entry name" value="WalR-like"/>
</dbReference>
<evidence type="ECO:0000313" key="13">
    <source>
        <dbReference type="Proteomes" id="UP000315103"/>
    </source>
</evidence>
<evidence type="ECO:0000256" key="4">
    <source>
        <dbReference type="ARBA" id="ARBA00023012"/>
    </source>
</evidence>
<evidence type="ECO:0000256" key="8">
    <source>
        <dbReference type="PROSITE-ProRule" id="PRU00169"/>
    </source>
</evidence>
<dbReference type="SMART" id="SM00862">
    <property type="entry name" value="Trans_reg_C"/>
    <property type="match status" value="1"/>
</dbReference>
<dbReference type="GO" id="GO:0006355">
    <property type="term" value="P:regulation of DNA-templated transcription"/>
    <property type="evidence" value="ECO:0007669"/>
    <property type="project" value="InterPro"/>
</dbReference>
<feature type="modified residue" description="4-aspartylphosphate" evidence="8">
    <location>
        <position position="54"/>
    </location>
</feature>
<comment type="subcellular location">
    <subcellularLocation>
        <location evidence="1">Cytoplasm</location>
    </subcellularLocation>
</comment>
<dbReference type="SMART" id="SM00448">
    <property type="entry name" value="REC"/>
    <property type="match status" value="1"/>
</dbReference>
<dbReference type="InterPro" id="IPR001867">
    <property type="entry name" value="OmpR/PhoB-type_DNA-bd"/>
</dbReference>
<dbReference type="FunFam" id="1.10.10.10:FF:000018">
    <property type="entry name" value="DNA-binding response regulator ResD"/>
    <property type="match status" value="1"/>
</dbReference>
<keyword evidence="3 8" id="KW-0597">Phosphoprotein</keyword>
<dbReference type="PANTHER" id="PTHR48111:SF52">
    <property type="entry name" value="TRANSCRIPTIONAL REGULATORY PROTEIN YVRH"/>
    <property type="match status" value="1"/>
</dbReference>
<protein>
    <submittedName>
        <fullName evidence="12">Response regulator transcription factor</fullName>
    </submittedName>
</protein>
<dbReference type="SUPFAM" id="SSF46894">
    <property type="entry name" value="C-terminal effector domain of the bipartite response regulators"/>
    <property type="match status" value="1"/>
</dbReference>
<dbReference type="InterPro" id="IPR001789">
    <property type="entry name" value="Sig_transdc_resp-reg_receiver"/>
</dbReference>
<dbReference type="CDD" id="cd00383">
    <property type="entry name" value="trans_reg_C"/>
    <property type="match status" value="1"/>
</dbReference>
<dbReference type="PROSITE" id="PS51755">
    <property type="entry name" value="OMPR_PHOB"/>
    <property type="match status" value="1"/>
</dbReference>
<dbReference type="GO" id="GO:0032993">
    <property type="term" value="C:protein-DNA complex"/>
    <property type="evidence" value="ECO:0007669"/>
    <property type="project" value="TreeGrafter"/>
</dbReference>
<keyword evidence="2" id="KW-0963">Cytoplasm</keyword>
<evidence type="ECO:0000256" key="9">
    <source>
        <dbReference type="PROSITE-ProRule" id="PRU01091"/>
    </source>
</evidence>
<evidence type="ECO:0000259" key="11">
    <source>
        <dbReference type="PROSITE" id="PS51755"/>
    </source>
</evidence>
<dbReference type="InterPro" id="IPR011006">
    <property type="entry name" value="CheY-like_superfamily"/>
</dbReference>
<evidence type="ECO:0000256" key="6">
    <source>
        <dbReference type="ARBA" id="ARBA00023125"/>
    </source>
</evidence>
<keyword evidence="13" id="KW-1185">Reference proteome</keyword>
<dbReference type="GO" id="GO:0000156">
    <property type="term" value="F:phosphorelay response regulator activity"/>
    <property type="evidence" value="ECO:0007669"/>
    <property type="project" value="TreeGrafter"/>
</dbReference>
<proteinExistence type="predicted"/>
<dbReference type="PANTHER" id="PTHR48111">
    <property type="entry name" value="REGULATOR OF RPOS"/>
    <property type="match status" value="1"/>
</dbReference>
<dbReference type="Gene3D" id="3.40.50.2300">
    <property type="match status" value="1"/>
</dbReference>
<name>A0A558AUZ9_9STAP</name>